<gene>
    <name evidence="2" type="ORF">F5050DRAFT_1709224</name>
</gene>
<evidence type="ECO:0000313" key="2">
    <source>
        <dbReference type="EMBL" id="KAJ4000178.1"/>
    </source>
</evidence>
<dbReference type="InterPro" id="IPR001155">
    <property type="entry name" value="OxRdtase_FMN_N"/>
</dbReference>
<proteinExistence type="predicted"/>
<dbReference type="InterPro" id="IPR013785">
    <property type="entry name" value="Aldolase_TIM"/>
</dbReference>
<dbReference type="EMBL" id="MU790526">
    <property type="protein sequence ID" value="KAJ4000178.1"/>
    <property type="molecule type" value="Genomic_DNA"/>
</dbReference>
<dbReference type="Gene3D" id="3.20.20.70">
    <property type="entry name" value="Aldolase class I"/>
    <property type="match status" value="1"/>
</dbReference>
<dbReference type="Proteomes" id="UP001163828">
    <property type="component" value="Unassembled WGS sequence"/>
</dbReference>
<sequence length="416" mass="45963">MTVTAQKPSLFQSLQVGSMHLTHRIVLAPLTRFRTTISQAPIPGLVKEYYSQRASTPGTLLIAEATVISPQAGGFAHVPGIWSDEQIQGWTEVTDAIHAKGCYVFLQIVALGRGANLEALHAYNPSFEVIGAGDIPEPVEETTDEPQFAGTTPRPLTKAEIDDYINMFTEAATNAVYKAGFDGVEIHGANGHLVEQFLREGSNNRSDEYGGSIENRARFLFKVVEGVSKAIGEEKTSLRITPWLVDRGLIETMTGLKMKDPIPTFSYVITELKKRFSNLAYLHVVEPRVSIIDDRDASVMESNAFIKALWSPRPLILAGGFLRDDAIRAAADTEGVLIAFGRRFIANPDLPHRLMNNIPLNHYDRSTFYLMGDASGRGYTDYPFFRAEIQYIPPLGIYVHLAASFRSSSISVIRLT</sequence>
<dbReference type="PANTHER" id="PTHR22893">
    <property type="entry name" value="NADH OXIDOREDUCTASE-RELATED"/>
    <property type="match status" value="1"/>
</dbReference>
<comment type="caution">
    <text evidence="2">The sequence shown here is derived from an EMBL/GenBank/DDBJ whole genome shotgun (WGS) entry which is preliminary data.</text>
</comment>
<accession>A0ABQ8QP40</accession>
<dbReference type="PANTHER" id="PTHR22893:SF91">
    <property type="entry name" value="NADPH DEHYDROGENASE 2-RELATED"/>
    <property type="match status" value="1"/>
</dbReference>
<dbReference type="CDD" id="cd02933">
    <property type="entry name" value="OYE_like_FMN"/>
    <property type="match status" value="1"/>
</dbReference>
<name>A0ABQ8QP40_9AGAR</name>
<evidence type="ECO:0000313" key="3">
    <source>
        <dbReference type="Proteomes" id="UP001163828"/>
    </source>
</evidence>
<protein>
    <recommendedName>
        <fullName evidence="1">NADH:flavin oxidoreductase/NADH oxidase N-terminal domain-containing protein</fullName>
    </recommendedName>
</protein>
<reference evidence="2" key="1">
    <citation type="submission" date="2022-08" db="EMBL/GenBank/DDBJ databases">
        <authorList>
            <consortium name="DOE Joint Genome Institute"/>
            <person name="Min B."/>
            <person name="Riley R."/>
            <person name="Sierra-Patev S."/>
            <person name="Naranjo-Ortiz M."/>
            <person name="Looney B."/>
            <person name="Konkel Z."/>
            <person name="Slot J.C."/>
            <person name="Sakamoto Y."/>
            <person name="Steenwyk J.L."/>
            <person name="Rokas A."/>
            <person name="Carro J."/>
            <person name="Camarero S."/>
            <person name="Ferreira P."/>
            <person name="Molpeceres G."/>
            <person name="Ruiz-Duenas F.J."/>
            <person name="Serrano A."/>
            <person name="Henrissat B."/>
            <person name="Drula E."/>
            <person name="Hughes K.W."/>
            <person name="Mata J.L."/>
            <person name="Ishikawa N.K."/>
            <person name="Vargas-Isla R."/>
            <person name="Ushijima S."/>
            <person name="Smith C.A."/>
            <person name="Ahrendt S."/>
            <person name="Andreopoulos W."/>
            <person name="He G."/>
            <person name="Labutti K."/>
            <person name="Lipzen A."/>
            <person name="Ng V."/>
            <person name="Sandor L."/>
            <person name="Barry K."/>
            <person name="Martinez A.T."/>
            <person name="Xiao Y."/>
            <person name="Gibbons J.G."/>
            <person name="Terashima K."/>
            <person name="Hibbett D.S."/>
            <person name="Grigoriev I.V."/>
        </authorList>
    </citation>
    <scope>NUCLEOTIDE SEQUENCE</scope>
    <source>
        <strain evidence="2">TFB10827</strain>
    </source>
</reference>
<organism evidence="2 3">
    <name type="scientific">Lentinula boryana</name>
    <dbReference type="NCBI Taxonomy" id="40481"/>
    <lineage>
        <taxon>Eukaryota</taxon>
        <taxon>Fungi</taxon>
        <taxon>Dikarya</taxon>
        <taxon>Basidiomycota</taxon>
        <taxon>Agaricomycotina</taxon>
        <taxon>Agaricomycetes</taxon>
        <taxon>Agaricomycetidae</taxon>
        <taxon>Agaricales</taxon>
        <taxon>Marasmiineae</taxon>
        <taxon>Omphalotaceae</taxon>
        <taxon>Lentinula</taxon>
    </lineage>
</organism>
<dbReference type="SUPFAM" id="SSF51395">
    <property type="entry name" value="FMN-linked oxidoreductases"/>
    <property type="match status" value="1"/>
</dbReference>
<feature type="domain" description="NADH:flavin oxidoreductase/NADH oxidase N-terminal" evidence="1">
    <location>
        <begin position="9"/>
        <end position="361"/>
    </location>
</feature>
<dbReference type="Pfam" id="PF00724">
    <property type="entry name" value="Oxidored_FMN"/>
    <property type="match status" value="1"/>
</dbReference>
<evidence type="ECO:0000259" key="1">
    <source>
        <dbReference type="Pfam" id="PF00724"/>
    </source>
</evidence>
<keyword evidence="3" id="KW-1185">Reference proteome</keyword>
<dbReference type="InterPro" id="IPR045247">
    <property type="entry name" value="Oye-like"/>
</dbReference>